<evidence type="ECO:0008006" key="4">
    <source>
        <dbReference type="Google" id="ProtNLM"/>
    </source>
</evidence>
<dbReference type="AlphaFoldDB" id="A0ABD6TQ49"/>
<proteinExistence type="predicted"/>
<feature type="non-terminal residue" evidence="2">
    <location>
        <position position="87"/>
    </location>
</feature>
<gene>
    <name evidence="2" type="ORF">COI74_09365</name>
</gene>
<keyword evidence="1" id="KW-0812">Transmembrane</keyword>
<keyword evidence="1" id="KW-1133">Transmembrane helix</keyword>
<feature type="transmembrane region" description="Helical" evidence="1">
    <location>
        <begin position="60"/>
        <end position="76"/>
    </location>
</feature>
<sequence>MAVINVMMLALVAYVRFKKLLIFVIGFTPLKSRIIQKMENGIINKPVIISNGKPIPLDTYVFRQFYYIIIFIIYSIKKRHLKVPSSD</sequence>
<reference evidence="2 3" key="1">
    <citation type="submission" date="2017-09" db="EMBL/GenBank/DDBJ databases">
        <title>Large-scale bioinformatics analysis of Bacillus genomes uncovers conserved roles of natural products in bacterial physiology.</title>
        <authorList>
            <consortium name="Agbiome Team Llc"/>
            <person name="Bleich R.M."/>
            <person name="Grubbs K.J."/>
            <person name="Santa Maria K.C."/>
            <person name="Allen S.E."/>
            <person name="Farag S."/>
            <person name="Shank E.A."/>
            <person name="Bowers A."/>
        </authorList>
    </citation>
    <scope>NUCLEOTIDE SEQUENCE [LARGE SCALE GENOMIC DNA]</scope>
    <source>
        <strain evidence="2 3">AFS032503</strain>
    </source>
</reference>
<evidence type="ECO:0000313" key="2">
    <source>
        <dbReference type="EMBL" id="PHG21914.1"/>
    </source>
</evidence>
<organism evidence="2 3">
    <name type="scientific">Bacillus wiedmannii</name>
    <dbReference type="NCBI Taxonomy" id="1890302"/>
    <lineage>
        <taxon>Bacteria</taxon>
        <taxon>Bacillati</taxon>
        <taxon>Bacillota</taxon>
        <taxon>Bacilli</taxon>
        <taxon>Bacillales</taxon>
        <taxon>Bacillaceae</taxon>
        <taxon>Bacillus</taxon>
        <taxon>Bacillus cereus group</taxon>
    </lineage>
</organism>
<keyword evidence="1" id="KW-0472">Membrane</keyword>
<comment type="caution">
    <text evidence="2">The sequence shown here is derived from an EMBL/GenBank/DDBJ whole genome shotgun (WGS) entry which is preliminary data.</text>
</comment>
<protein>
    <recommendedName>
        <fullName evidence="4">Transposase</fullName>
    </recommendedName>
</protein>
<evidence type="ECO:0000256" key="1">
    <source>
        <dbReference type="SAM" id="Phobius"/>
    </source>
</evidence>
<dbReference type="Proteomes" id="UP000225062">
    <property type="component" value="Unassembled WGS sequence"/>
</dbReference>
<name>A0ABD6TQ49_9BACI</name>
<accession>A0ABD6TQ49</accession>
<evidence type="ECO:0000313" key="3">
    <source>
        <dbReference type="Proteomes" id="UP000225062"/>
    </source>
</evidence>
<dbReference type="EMBL" id="NUUI01000016">
    <property type="protein sequence ID" value="PHG21914.1"/>
    <property type="molecule type" value="Genomic_DNA"/>
</dbReference>